<gene>
    <name evidence="2" type="ORF">YH63_018235</name>
</gene>
<evidence type="ECO:0000313" key="3">
    <source>
        <dbReference type="Proteomes" id="UP000034832"/>
    </source>
</evidence>
<dbReference type="RefSeq" id="WP_046826380.1">
    <property type="nucleotide sequence ID" value="NZ_LBIA02000001.1"/>
</dbReference>
<feature type="signal peptide" evidence="1">
    <location>
        <begin position="1"/>
        <end position="23"/>
    </location>
</feature>
<feature type="chain" id="PRO_5020985482" evidence="1">
    <location>
        <begin position="24"/>
        <end position="119"/>
    </location>
</feature>
<comment type="caution">
    <text evidence="2">The sequence shown here is derived from an EMBL/GenBank/DDBJ whole genome shotgun (WGS) entry which is preliminary data.</text>
</comment>
<dbReference type="Proteomes" id="UP000034832">
    <property type="component" value="Unassembled WGS sequence"/>
</dbReference>
<dbReference type="OrthoDB" id="8128985at2"/>
<dbReference type="EMBL" id="LBIA02000001">
    <property type="protein sequence ID" value="TKT73207.1"/>
    <property type="molecule type" value="Genomic_DNA"/>
</dbReference>
<accession>A0A4U6BRP9</accession>
<reference evidence="2" key="1">
    <citation type="submission" date="2019-04" db="EMBL/GenBank/DDBJ databases">
        <title>Whole genome sequencing of cave bacteria.</title>
        <authorList>
            <person name="Gan H.M."/>
            <person name="Barton H."/>
            <person name="Savka M.A."/>
        </authorList>
    </citation>
    <scope>NUCLEOTIDE SEQUENCE [LARGE SCALE GENOMIC DNA]</scope>
    <source>
        <strain evidence="2">LC387</strain>
    </source>
</reference>
<name>A0A4U6BRP9_9BRAD</name>
<organism evidence="2 3">
    <name type="scientific">Afipia massiliensis</name>
    <dbReference type="NCBI Taxonomy" id="211460"/>
    <lineage>
        <taxon>Bacteria</taxon>
        <taxon>Pseudomonadati</taxon>
        <taxon>Pseudomonadota</taxon>
        <taxon>Alphaproteobacteria</taxon>
        <taxon>Hyphomicrobiales</taxon>
        <taxon>Nitrobacteraceae</taxon>
        <taxon>Afipia</taxon>
    </lineage>
</organism>
<keyword evidence="3" id="KW-1185">Reference proteome</keyword>
<dbReference type="AlphaFoldDB" id="A0A4U6BRP9"/>
<proteinExistence type="predicted"/>
<evidence type="ECO:0000256" key="1">
    <source>
        <dbReference type="SAM" id="SignalP"/>
    </source>
</evidence>
<protein>
    <submittedName>
        <fullName evidence="2">Uncharacterized protein</fullName>
    </submittedName>
</protein>
<sequence length="119" mass="12406">MLRKLAVITLTALIGSPPSTLHAEPVPITCTILPGAESASVLLTNSLSYAASCQANCKFSTAVYDDNPQIICAKPVPAGKQVEMCILKAAGNKLVKLVEATADCKKPRAAASGINLQKR</sequence>
<evidence type="ECO:0000313" key="2">
    <source>
        <dbReference type="EMBL" id="TKT73207.1"/>
    </source>
</evidence>
<keyword evidence="1" id="KW-0732">Signal</keyword>